<dbReference type="Gene3D" id="3.30.479.10">
    <property type="entry name" value="6-pyruvoyl tetrahydropterin synthase/QueD"/>
    <property type="match status" value="1"/>
</dbReference>
<name>A0A0R1Q3Q9_9LACO</name>
<dbReference type="AlphaFoldDB" id="A0A0R1Q3Q9"/>
<comment type="similarity">
    <text evidence="2">Belongs to the PTPS family. QueD subfamily.</text>
</comment>
<dbReference type="STRING" id="1423812.FD20_GL001023"/>
<dbReference type="EMBL" id="AZEG01000020">
    <property type="protein sequence ID" value="KRL36802.1"/>
    <property type="molecule type" value="Genomic_DNA"/>
</dbReference>
<dbReference type="InterPro" id="IPR038418">
    <property type="entry name" value="6-PTP_synth/QueD_sf"/>
</dbReference>
<dbReference type="Proteomes" id="UP000051155">
    <property type="component" value="Unassembled WGS sequence"/>
</dbReference>
<keyword evidence="8" id="KW-1185">Reference proteome</keyword>
<protein>
    <recommendedName>
        <fullName evidence="4">6-carboxy-5,6,7,8-tetrahydropterin synthase</fullName>
        <ecNumber evidence="3">4.1.2.50</ecNumber>
    </recommendedName>
    <alternativeName>
        <fullName evidence="5">Queuosine biosynthesis protein QueD</fullName>
    </alternativeName>
</protein>
<gene>
    <name evidence="7" type="ORF">FD20_GL001023</name>
</gene>
<dbReference type="SUPFAM" id="SSF55620">
    <property type="entry name" value="Tetrahydrobiopterin biosynthesis enzymes-like"/>
    <property type="match status" value="1"/>
</dbReference>
<evidence type="ECO:0000313" key="8">
    <source>
        <dbReference type="Proteomes" id="UP000051155"/>
    </source>
</evidence>
<evidence type="ECO:0000256" key="2">
    <source>
        <dbReference type="ARBA" id="ARBA00008900"/>
    </source>
</evidence>
<evidence type="ECO:0000256" key="5">
    <source>
        <dbReference type="ARBA" id="ARBA00031449"/>
    </source>
</evidence>
<evidence type="ECO:0000256" key="3">
    <source>
        <dbReference type="ARBA" id="ARBA00012982"/>
    </source>
</evidence>
<dbReference type="NCBIfam" id="TIGR03112">
    <property type="entry name" value="6_pyr_pter_rel"/>
    <property type="match status" value="1"/>
</dbReference>
<accession>A0A0R1Q3Q9</accession>
<evidence type="ECO:0000313" key="7">
    <source>
        <dbReference type="EMBL" id="KRL36802.1"/>
    </source>
</evidence>
<evidence type="ECO:0000256" key="1">
    <source>
        <dbReference type="ARBA" id="ARBA00005061"/>
    </source>
</evidence>
<organism evidence="7 8">
    <name type="scientific">Liquorilactobacillus uvarum DSM 19971</name>
    <dbReference type="NCBI Taxonomy" id="1423812"/>
    <lineage>
        <taxon>Bacteria</taxon>
        <taxon>Bacillati</taxon>
        <taxon>Bacillota</taxon>
        <taxon>Bacilli</taxon>
        <taxon>Lactobacillales</taxon>
        <taxon>Lactobacillaceae</taxon>
        <taxon>Liquorilactobacillus</taxon>
    </lineage>
</organism>
<comment type="pathway">
    <text evidence="1">Purine metabolism; 7-cyano-7-deazaguanine biosynthesis.</text>
</comment>
<dbReference type="InterPro" id="IPR007115">
    <property type="entry name" value="6-PTP_synth/QueD"/>
</dbReference>
<reference evidence="7 8" key="1">
    <citation type="journal article" date="2015" name="Genome Announc.">
        <title>Expanding the biotechnology potential of lactobacilli through comparative genomics of 213 strains and associated genera.</title>
        <authorList>
            <person name="Sun Z."/>
            <person name="Harris H.M."/>
            <person name="McCann A."/>
            <person name="Guo C."/>
            <person name="Argimon S."/>
            <person name="Zhang W."/>
            <person name="Yang X."/>
            <person name="Jeffery I.B."/>
            <person name="Cooney J.C."/>
            <person name="Kagawa T.F."/>
            <person name="Liu W."/>
            <person name="Song Y."/>
            <person name="Salvetti E."/>
            <person name="Wrobel A."/>
            <person name="Rasinkangas P."/>
            <person name="Parkhill J."/>
            <person name="Rea M.C."/>
            <person name="O'Sullivan O."/>
            <person name="Ritari J."/>
            <person name="Douillard F.P."/>
            <person name="Paul Ross R."/>
            <person name="Yang R."/>
            <person name="Briner A.E."/>
            <person name="Felis G.E."/>
            <person name="de Vos W.M."/>
            <person name="Barrangou R."/>
            <person name="Klaenhammer T.R."/>
            <person name="Caufield P.W."/>
            <person name="Cui Y."/>
            <person name="Zhang H."/>
            <person name="O'Toole P.W."/>
        </authorList>
    </citation>
    <scope>NUCLEOTIDE SEQUENCE [LARGE SCALE GENOMIC DNA]</scope>
    <source>
        <strain evidence="7 8">DSM 19971</strain>
    </source>
</reference>
<dbReference type="GO" id="GO:0070497">
    <property type="term" value="F:6-carboxytetrahydropterin synthase activity"/>
    <property type="evidence" value="ECO:0007669"/>
    <property type="project" value="UniProtKB-EC"/>
</dbReference>
<dbReference type="EC" id="4.1.2.50" evidence="3"/>
<comment type="caution">
    <text evidence="7">The sequence shown here is derived from an EMBL/GenBank/DDBJ whole genome shotgun (WGS) entry which is preliminary data.</text>
</comment>
<dbReference type="Pfam" id="PF01242">
    <property type="entry name" value="PTPS"/>
    <property type="match status" value="1"/>
</dbReference>
<dbReference type="UniPathway" id="UPA00391"/>
<evidence type="ECO:0000256" key="6">
    <source>
        <dbReference type="ARBA" id="ARBA00048807"/>
    </source>
</evidence>
<proteinExistence type="inferred from homology"/>
<comment type="catalytic activity">
    <reaction evidence="6">
        <text>7,8-dihydroneopterin 3'-triphosphate + H2O = 6-carboxy-5,6,7,8-tetrahydropterin + triphosphate + acetaldehyde + 2 H(+)</text>
        <dbReference type="Rhea" id="RHEA:27966"/>
        <dbReference type="ChEBI" id="CHEBI:15343"/>
        <dbReference type="ChEBI" id="CHEBI:15377"/>
        <dbReference type="ChEBI" id="CHEBI:15378"/>
        <dbReference type="ChEBI" id="CHEBI:18036"/>
        <dbReference type="ChEBI" id="CHEBI:58462"/>
        <dbReference type="ChEBI" id="CHEBI:61032"/>
        <dbReference type="EC" id="4.1.2.50"/>
    </reaction>
</comment>
<sequence>MHTWEVVCELSSQSKQTVIFSDIEKALNGVFENISGTFLNTLDDFKELNPTVENVTLWLYHLIIPALNQLDVHLTRLEVSESPTRTYCITSSN</sequence>
<dbReference type="InterPro" id="IPR017543">
    <property type="entry name" value="6-PTP_synth-rel_bac"/>
</dbReference>
<evidence type="ECO:0000256" key="4">
    <source>
        <dbReference type="ARBA" id="ARBA00018141"/>
    </source>
</evidence>
<dbReference type="PATRIC" id="fig|1423812.3.peg.1090"/>